<reference evidence="2 3" key="1">
    <citation type="journal article" date="2011" name="J. Bacteriol.">
        <title>Complete genome sequence of Paenibacillus polymyxa SC2, a strain of plant growth-promoting Rhizobacterium with broad-spectrum antimicrobial activity.</title>
        <authorList>
            <person name="Ma M."/>
            <person name="Wang C."/>
            <person name="Ding Y."/>
            <person name="Li L."/>
            <person name="Shen D."/>
            <person name="Jiang X."/>
            <person name="Guan D."/>
            <person name="Cao F."/>
            <person name="Chen H."/>
            <person name="Feng R."/>
            <person name="Wang X."/>
            <person name="Ge Y."/>
            <person name="Yao L."/>
            <person name="Bing X."/>
            <person name="Yang X."/>
            <person name="Li J."/>
            <person name="Du B."/>
        </authorList>
    </citation>
    <scope>NUCLEOTIDE SEQUENCE [LARGE SCALE GENOMIC DNA]</scope>
    <source>
        <strain evidence="2 3">SC2</strain>
        <plasmid evidence="3">pSC2</plasmid>
    </source>
</reference>
<feature type="coiled-coil region" evidence="1">
    <location>
        <begin position="91"/>
        <end position="118"/>
    </location>
</feature>
<proteinExistence type="predicted"/>
<name>E3EL15_PAEPS</name>
<dbReference type="KEGG" id="ppm:PPSC2_27210"/>
<keyword evidence="1" id="KW-0175">Coiled coil</keyword>
<keyword evidence="2" id="KW-0614">Plasmid</keyword>
<evidence type="ECO:0000313" key="3">
    <source>
        <dbReference type="Proteomes" id="UP000006868"/>
    </source>
</evidence>
<dbReference type="OrthoDB" id="2667289at2"/>
<evidence type="ECO:0000313" key="2">
    <source>
        <dbReference type="EMBL" id="ADO59577.1"/>
    </source>
</evidence>
<dbReference type="PATRIC" id="fig|886882.15.peg.5758"/>
<dbReference type="Proteomes" id="UP000006868">
    <property type="component" value="Plasmid pSC2"/>
</dbReference>
<evidence type="ECO:0000256" key="1">
    <source>
        <dbReference type="SAM" id="Coils"/>
    </source>
</evidence>
<dbReference type="EMBL" id="CP002214">
    <property type="protein sequence ID" value="ADO59577.1"/>
    <property type="molecule type" value="Genomic_DNA"/>
</dbReference>
<dbReference type="HOGENOM" id="CLU_1659045_0_0_9"/>
<geneLocation type="plasmid" evidence="2 3">
    <name>pSC2</name>
</geneLocation>
<dbReference type="RefSeq" id="WP_013385991.1">
    <property type="nucleotide sequence ID" value="NC_014628.2"/>
</dbReference>
<gene>
    <name evidence="2" type="ORF">PPSC2_27210</name>
</gene>
<organism evidence="2 3">
    <name type="scientific">Paenibacillus polymyxa (strain SC2)</name>
    <name type="common">Bacillus polymyxa</name>
    <dbReference type="NCBI Taxonomy" id="886882"/>
    <lineage>
        <taxon>Bacteria</taxon>
        <taxon>Bacillati</taxon>
        <taxon>Bacillota</taxon>
        <taxon>Bacilli</taxon>
        <taxon>Bacillales</taxon>
        <taxon>Paenibacillaceae</taxon>
        <taxon>Paenibacillus</taxon>
    </lineage>
</organism>
<protein>
    <submittedName>
        <fullName evidence="2">Uncharacterized protein</fullName>
    </submittedName>
</protein>
<dbReference type="AlphaFoldDB" id="E3EL15"/>
<accession>E3EL15</accession>
<sequence>MSERTYELPSGNELTVAKNNTVWYGFPGNKSMLSDFYSILDLLDLVDSLQQQVKKLSEYKVSSKQFGELYDKAISVVRQNESNQKKADDNYRALLEETIQLRDQLAEMQRERDRTIAELREDLEFYAENGNYRERIIGWGPEIPVIKDGGRRARKSLAE</sequence>